<evidence type="ECO:0000256" key="1">
    <source>
        <dbReference type="SAM" id="MobiDB-lite"/>
    </source>
</evidence>
<dbReference type="Proteomes" id="UP001521116">
    <property type="component" value="Unassembled WGS sequence"/>
</dbReference>
<name>A0ABR3T323_9PEZI</name>
<feature type="region of interest" description="Disordered" evidence="1">
    <location>
        <begin position="62"/>
        <end position="87"/>
    </location>
</feature>
<evidence type="ECO:0000256" key="2">
    <source>
        <dbReference type="SAM" id="SignalP"/>
    </source>
</evidence>
<proteinExistence type="predicted"/>
<accession>A0ABR3T323</accession>
<evidence type="ECO:0000313" key="3">
    <source>
        <dbReference type="EMBL" id="KAL1633949.1"/>
    </source>
</evidence>
<feature type="chain" id="PRO_5045988283" evidence="2">
    <location>
        <begin position="22"/>
        <end position="87"/>
    </location>
</feature>
<feature type="compositionally biased region" description="Polar residues" evidence="1">
    <location>
        <begin position="78"/>
        <end position="87"/>
    </location>
</feature>
<keyword evidence="2" id="KW-0732">Signal</keyword>
<reference evidence="3 4" key="1">
    <citation type="submission" date="2024-02" db="EMBL/GenBank/DDBJ databases">
        <title>De novo assembly and annotation of 12 fungi associated with fruit tree decline syndrome in Ontario, Canada.</title>
        <authorList>
            <person name="Sulman M."/>
            <person name="Ellouze W."/>
            <person name="Ilyukhin E."/>
        </authorList>
    </citation>
    <scope>NUCLEOTIDE SEQUENCE [LARGE SCALE GENOMIC DNA]</scope>
    <source>
        <strain evidence="3 4">M1-105</strain>
    </source>
</reference>
<evidence type="ECO:0000313" key="4">
    <source>
        <dbReference type="Proteomes" id="UP001521116"/>
    </source>
</evidence>
<protein>
    <submittedName>
        <fullName evidence="3">Uncharacterized protein</fullName>
    </submittedName>
</protein>
<organism evidence="3 4">
    <name type="scientific">Neofusicoccum ribis</name>
    <dbReference type="NCBI Taxonomy" id="45134"/>
    <lineage>
        <taxon>Eukaryota</taxon>
        <taxon>Fungi</taxon>
        <taxon>Dikarya</taxon>
        <taxon>Ascomycota</taxon>
        <taxon>Pezizomycotina</taxon>
        <taxon>Dothideomycetes</taxon>
        <taxon>Dothideomycetes incertae sedis</taxon>
        <taxon>Botryosphaeriales</taxon>
        <taxon>Botryosphaeriaceae</taxon>
        <taxon>Neofusicoccum</taxon>
    </lineage>
</organism>
<dbReference type="EMBL" id="JAJVDC020000018">
    <property type="protein sequence ID" value="KAL1633949.1"/>
    <property type="molecule type" value="Genomic_DNA"/>
</dbReference>
<sequence length="87" mass="9403">MLVAVPTGLAALWALFEKMYGRPDDAAATLPAPVTHHISNSNVNAPLARVFIGYNRQSNHGYHPAQTSELEVSADDAVSTTQQWGKQ</sequence>
<gene>
    <name evidence="3" type="ORF">SLS56_002540</name>
</gene>
<comment type="caution">
    <text evidence="3">The sequence shown here is derived from an EMBL/GenBank/DDBJ whole genome shotgun (WGS) entry which is preliminary data.</text>
</comment>
<keyword evidence="4" id="KW-1185">Reference proteome</keyword>
<feature type="signal peptide" evidence="2">
    <location>
        <begin position="1"/>
        <end position="21"/>
    </location>
</feature>